<evidence type="ECO:0000313" key="3">
    <source>
        <dbReference type="Proteomes" id="UP000182584"/>
    </source>
</evidence>
<dbReference type="AlphaFoldDB" id="A0A1H9UHX4"/>
<gene>
    <name evidence="2" type="ORF">SAMN04487884_11892</name>
</gene>
<protein>
    <submittedName>
        <fullName evidence="2">Uncharacterized protein</fullName>
    </submittedName>
</protein>
<reference evidence="2 3" key="1">
    <citation type="submission" date="2016-10" db="EMBL/GenBank/DDBJ databases">
        <authorList>
            <person name="de Groot N.N."/>
        </authorList>
    </citation>
    <scope>NUCLEOTIDE SEQUENCE [LARGE SCALE GENOMIC DNA]</scope>
    <source>
        <strain evidence="2 3">AR40</strain>
    </source>
</reference>
<dbReference type="RefSeq" id="WP_074757079.1">
    <property type="nucleotide sequence ID" value="NZ_FOGJ01000018.1"/>
</dbReference>
<sequence length="200" mass="22544">MKRVYKGDFGHILYQRKVAIVRSLIMGGVILGLFIIGLLITKTNKNIFSIVAALGCLPLGWSIINLIMYYRAIPLAGSSYEKITAHAGSLNMIYDLSLTSEKSTYNVGAITVLEKNIAGYTEDKDMDIQDCQEHIKNQISLSKYHDYTIKIFRNVDDYCRRLDQLEKLRKDHNIDPKAIEDAWVPGTIQTVSGILESISL</sequence>
<keyword evidence="1" id="KW-0812">Transmembrane</keyword>
<name>A0A1H9UHX4_BUTFI</name>
<dbReference type="eggNOG" id="ENOG5032XN3">
    <property type="taxonomic scope" value="Bacteria"/>
</dbReference>
<proteinExistence type="predicted"/>
<evidence type="ECO:0000313" key="2">
    <source>
        <dbReference type="EMBL" id="SES08784.1"/>
    </source>
</evidence>
<organism evidence="2 3">
    <name type="scientific">Butyrivibrio fibrisolvens</name>
    <dbReference type="NCBI Taxonomy" id="831"/>
    <lineage>
        <taxon>Bacteria</taxon>
        <taxon>Bacillati</taxon>
        <taxon>Bacillota</taxon>
        <taxon>Clostridia</taxon>
        <taxon>Lachnospirales</taxon>
        <taxon>Lachnospiraceae</taxon>
        <taxon>Butyrivibrio</taxon>
    </lineage>
</organism>
<keyword evidence="1" id="KW-1133">Transmembrane helix</keyword>
<dbReference type="OrthoDB" id="9783125at2"/>
<keyword evidence="1" id="KW-0472">Membrane</keyword>
<dbReference type="Proteomes" id="UP000182584">
    <property type="component" value="Unassembled WGS sequence"/>
</dbReference>
<evidence type="ECO:0000256" key="1">
    <source>
        <dbReference type="SAM" id="Phobius"/>
    </source>
</evidence>
<feature type="transmembrane region" description="Helical" evidence="1">
    <location>
        <begin position="47"/>
        <end position="70"/>
    </location>
</feature>
<accession>A0A1H9UHX4</accession>
<dbReference type="EMBL" id="FOGJ01000018">
    <property type="protein sequence ID" value="SES08784.1"/>
    <property type="molecule type" value="Genomic_DNA"/>
</dbReference>
<feature type="transmembrane region" description="Helical" evidence="1">
    <location>
        <begin position="20"/>
        <end position="41"/>
    </location>
</feature>